<dbReference type="Gene3D" id="2.10.50.30">
    <property type="entry name" value="GPCR, family 3, nine cysteines domain"/>
    <property type="match status" value="1"/>
</dbReference>
<reference evidence="14" key="1">
    <citation type="submission" date="2025-08" db="UniProtKB">
        <authorList>
            <consortium name="RefSeq"/>
        </authorList>
    </citation>
    <scope>IDENTIFICATION</scope>
</reference>
<evidence type="ECO:0000259" key="12">
    <source>
        <dbReference type="PROSITE" id="PS50259"/>
    </source>
</evidence>
<proteinExistence type="predicted"/>
<feature type="transmembrane region" description="Helical" evidence="10">
    <location>
        <begin position="777"/>
        <end position="795"/>
    </location>
</feature>
<dbReference type="PRINTS" id="PR00248">
    <property type="entry name" value="GPCRMGR"/>
</dbReference>
<keyword evidence="3 10" id="KW-0812">Transmembrane</keyword>
<dbReference type="Gene3D" id="3.40.50.2300">
    <property type="match status" value="2"/>
</dbReference>
<dbReference type="PANTHER" id="PTHR24060">
    <property type="entry name" value="METABOTROPIC GLUTAMATE RECEPTOR"/>
    <property type="match status" value="1"/>
</dbReference>
<dbReference type="GO" id="GO:0005886">
    <property type="term" value="C:plasma membrane"/>
    <property type="evidence" value="ECO:0007669"/>
    <property type="project" value="UniProtKB-SubCell"/>
</dbReference>
<evidence type="ECO:0000256" key="2">
    <source>
        <dbReference type="ARBA" id="ARBA00022475"/>
    </source>
</evidence>
<dbReference type="OrthoDB" id="425344at2759"/>
<evidence type="ECO:0000256" key="7">
    <source>
        <dbReference type="ARBA" id="ARBA00023170"/>
    </source>
</evidence>
<sequence>MRHISLVILHACAMGSVGNFVVPPMNDRLYIEEGDLLIGGIFSITDEIDKPACGQNVSEFFRIDLVESVVFSIRDINKQLFPDLKLGFVITDACNQRIIAALQALRFSRNSEVQNSRNGSSNLKNDNFQSFDVVGVIGTEASLTTIPAAIVLGASQIPMISFRATYDELSDQKLFPNFFRVVSPDEVMLSSMAHFIEDQHWYYFSVVYDNDYQYQSLMSKLSRTTYCESVQIKVEETSNFTDVLTQLTTGNYSSKIIVVLTSDFISKIISQKVYELKLNRKLLWLGSDSWAQLIFDGRAPDGTIGVSYTSTVQPSEDYMLHLSGLYNKSQNPWMVSAMQNLKITNETSYKKMIRHSYYLNPSLSSLAHKSVYMLLYLLKQFLGSKNCYSGHGAEIARCFSNYSFEFQAYLRKHSNRDGQKSDTPWRVKDATGRFSFYQLVSKDGRHVLGISHHIIGEDKLVERENPISVNSFDFHPDYLDPTRFCMPQCGNNEIRQHFTHCCWRCRACSEDKIVSESGYACEECPLLHWPSYLNSKGTCQEIEPDFITLSQPVSFLLLIVVVISSLYVVAVLVWYVVNQGHSLVKASSPDLNYVQLVTFLMGYISVVFFIVEPTHKNCTIGFLLFSSSFNISYLIMLTKAIRVYRIFITSVRTIKIPYISNEFHISVCVGFFLGEILRFSVINYLFPITASLFQPVPSLQYAEKACAIPDAHVVVFIILDSLLLLTCIFLAFKTQTLPNRFRESRYVSVCVVTALVVWSAFLPAYFTSVYRRDQTMLVVFAVLINNNMTLSMLFVTRLVTVEYLRGHGWLFNVASLFCFCERSVEK</sequence>
<feature type="transmembrane region" description="Helical" evidence="10">
    <location>
        <begin position="665"/>
        <end position="693"/>
    </location>
</feature>
<gene>
    <name evidence="14" type="primary">LOC106058921</name>
</gene>
<keyword evidence="5" id="KW-0297">G-protein coupled receptor</keyword>
<dbReference type="CDD" id="cd13953">
    <property type="entry name" value="7tm_classC_mGluR-like"/>
    <property type="match status" value="1"/>
</dbReference>
<keyword evidence="13" id="KW-1185">Reference proteome</keyword>
<keyword evidence="4 10" id="KW-1133">Transmembrane helix</keyword>
<feature type="transmembrane region" description="Helical" evidence="10">
    <location>
        <begin position="744"/>
        <end position="765"/>
    </location>
</feature>
<keyword evidence="7" id="KW-0675">Receptor</keyword>
<dbReference type="RefSeq" id="XP_055881587.1">
    <property type="nucleotide sequence ID" value="XM_056025612.1"/>
</dbReference>
<feature type="chain" id="PRO_5040895385" evidence="11">
    <location>
        <begin position="19"/>
        <end position="826"/>
    </location>
</feature>
<dbReference type="PROSITE" id="PS50259">
    <property type="entry name" value="G_PROTEIN_RECEP_F3_4"/>
    <property type="match status" value="1"/>
</dbReference>
<evidence type="ECO:0000256" key="1">
    <source>
        <dbReference type="ARBA" id="ARBA00004651"/>
    </source>
</evidence>
<evidence type="ECO:0000256" key="10">
    <source>
        <dbReference type="SAM" id="Phobius"/>
    </source>
</evidence>
<comment type="subcellular location">
    <subcellularLocation>
        <location evidence="1">Cell membrane</location>
        <topology evidence="1">Multi-pass membrane protein</topology>
    </subcellularLocation>
</comment>
<evidence type="ECO:0000256" key="6">
    <source>
        <dbReference type="ARBA" id="ARBA00023136"/>
    </source>
</evidence>
<feature type="transmembrane region" description="Helical" evidence="10">
    <location>
        <begin position="555"/>
        <end position="577"/>
    </location>
</feature>
<evidence type="ECO:0000256" key="3">
    <source>
        <dbReference type="ARBA" id="ARBA00022692"/>
    </source>
</evidence>
<keyword evidence="11" id="KW-0732">Signal</keyword>
<dbReference type="Pfam" id="PF01094">
    <property type="entry name" value="ANF_receptor"/>
    <property type="match status" value="1"/>
</dbReference>
<dbReference type="InterPro" id="IPR038550">
    <property type="entry name" value="GPCR_3_9-Cys_sf"/>
</dbReference>
<evidence type="ECO:0000256" key="5">
    <source>
        <dbReference type="ARBA" id="ARBA00023040"/>
    </source>
</evidence>
<accession>A0A9W3A2L9</accession>
<evidence type="ECO:0000256" key="9">
    <source>
        <dbReference type="ARBA" id="ARBA00023224"/>
    </source>
</evidence>
<dbReference type="AlphaFoldDB" id="A0A9W3A2L9"/>
<keyword evidence="8" id="KW-0325">Glycoprotein</keyword>
<dbReference type="GO" id="GO:0004930">
    <property type="term" value="F:G protein-coupled receptor activity"/>
    <property type="evidence" value="ECO:0007669"/>
    <property type="project" value="UniProtKB-KW"/>
</dbReference>
<dbReference type="Proteomes" id="UP001165740">
    <property type="component" value="Chromosome 4"/>
</dbReference>
<evidence type="ECO:0000256" key="8">
    <source>
        <dbReference type="ARBA" id="ARBA00023180"/>
    </source>
</evidence>
<evidence type="ECO:0000256" key="11">
    <source>
        <dbReference type="SAM" id="SignalP"/>
    </source>
</evidence>
<feature type="transmembrane region" description="Helical" evidence="10">
    <location>
        <begin position="623"/>
        <end position="644"/>
    </location>
</feature>
<organism evidence="13 14">
    <name type="scientific">Biomphalaria glabrata</name>
    <name type="common">Bloodfluke planorb</name>
    <name type="synonym">Freshwater snail</name>
    <dbReference type="NCBI Taxonomy" id="6526"/>
    <lineage>
        <taxon>Eukaryota</taxon>
        <taxon>Metazoa</taxon>
        <taxon>Spiralia</taxon>
        <taxon>Lophotrochozoa</taxon>
        <taxon>Mollusca</taxon>
        <taxon>Gastropoda</taxon>
        <taxon>Heterobranchia</taxon>
        <taxon>Euthyneura</taxon>
        <taxon>Panpulmonata</taxon>
        <taxon>Hygrophila</taxon>
        <taxon>Lymnaeoidea</taxon>
        <taxon>Planorbidae</taxon>
        <taxon>Biomphalaria</taxon>
    </lineage>
</organism>
<keyword evidence="6 10" id="KW-0472">Membrane</keyword>
<dbReference type="InterPro" id="IPR001828">
    <property type="entry name" value="ANF_lig-bd_rcpt"/>
</dbReference>
<keyword evidence="2" id="KW-1003">Cell membrane</keyword>
<feature type="transmembrane region" description="Helical" evidence="10">
    <location>
        <begin position="593"/>
        <end position="611"/>
    </location>
</feature>
<keyword evidence="9" id="KW-0807">Transducer</keyword>
<dbReference type="Pfam" id="PF00003">
    <property type="entry name" value="7tm_3"/>
    <property type="match status" value="1"/>
</dbReference>
<dbReference type="InterPro" id="IPR028082">
    <property type="entry name" value="Peripla_BP_I"/>
</dbReference>
<evidence type="ECO:0000313" key="13">
    <source>
        <dbReference type="Proteomes" id="UP001165740"/>
    </source>
</evidence>
<evidence type="ECO:0000313" key="14">
    <source>
        <dbReference type="RefSeq" id="XP_055881587.1"/>
    </source>
</evidence>
<name>A0A9W3A2L9_BIOGL</name>
<dbReference type="InterPro" id="IPR000337">
    <property type="entry name" value="GPCR_3"/>
</dbReference>
<protein>
    <submittedName>
        <fullName evidence="14">Extracellular calcium-sensing receptor-like</fullName>
    </submittedName>
</protein>
<feature type="transmembrane region" description="Helical" evidence="10">
    <location>
        <begin position="713"/>
        <end position="732"/>
    </location>
</feature>
<evidence type="ECO:0000256" key="4">
    <source>
        <dbReference type="ARBA" id="ARBA00022989"/>
    </source>
</evidence>
<feature type="signal peptide" evidence="11">
    <location>
        <begin position="1"/>
        <end position="18"/>
    </location>
</feature>
<dbReference type="InterPro" id="IPR017978">
    <property type="entry name" value="GPCR_3_C"/>
</dbReference>
<dbReference type="SUPFAM" id="SSF53822">
    <property type="entry name" value="Periplasmic binding protein-like I"/>
    <property type="match status" value="1"/>
</dbReference>
<dbReference type="OMA" id="MISFRAT"/>
<feature type="domain" description="G-protein coupled receptors family 3 profile" evidence="12">
    <location>
        <begin position="553"/>
        <end position="801"/>
    </location>
</feature>
<dbReference type="InterPro" id="IPR050726">
    <property type="entry name" value="mGluR"/>
</dbReference>
<dbReference type="GeneID" id="106058921"/>